<keyword evidence="3" id="KW-1133">Transmembrane helix</keyword>
<gene>
    <name evidence="5" type="ORF">ABUK86_08910</name>
</gene>
<organism evidence="5 6">
    <name type="scientific">Nocardiopsis tropica</name>
    <dbReference type="NCBI Taxonomy" id="109330"/>
    <lineage>
        <taxon>Bacteria</taxon>
        <taxon>Bacillati</taxon>
        <taxon>Actinomycetota</taxon>
        <taxon>Actinomycetes</taxon>
        <taxon>Streptosporangiales</taxon>
        <taxon>Nocardiopsidaceae</taxon>
        <taxon>Nocardiopsis</taxon>
    </lineage>
</organism>
<feature type="transmembrane region" description="Helical" evidence="3">
    <location>
        <begin position="54"/>
        <end position="79"/>
    </location>
</feature>
<feature type="domain" description="BD-FAE-like" evidence="4">
    <location>
        <begin position="187"/>
        <end position="394"/>
    </location>
</feature>
<protein>
    <submittedName>
        <fullName evidence="5">Alpha/beta hydrolase</fullName>
    </submittedName>
</protein>
<keyword evidence="3" id="KW-0812">Transmembrane</keyword>
<evidence type="ECO:0000256" key="3">
    <source>
        <dbReference type="SAM" id="Phobius"/>
    </source>
</evidence>
<proteinExistence type="predicted"/>
<sequence>MDHPHERGAGRRPAAAVGRRAALAAACITALPGAAAAALVLLPPPSWDAWQYALLALEFSLVFAVPAAAGLLIALTVLFRGRRRSPRERDGAPAPGPSAGRGRRLAAVAAAANAAVLAAALVPPAAIWSTARAEGARLSLAEYTAGLSTSADREPETRVYLRLDESGEEIADPSGSGAPEAAEELVLDVWEPERREDDAPLPIVVNVHGGADDLPQSLLPRWDTWLADGGRVVFDVDYRYFPDGDWSAPVSDVKCAVGWARAHAEEYGADPDRIAVTGQSAGGLLALLAGYTSAEEIPPSCDVPETAPDAVVAWYSVADGTDGAPEVPWRQRHSPVGDDLDEGSVRMMGGTPEEVPEEYELISPLHQVSADSPPTLLVMSGHDLFLGTEDNRRMAARLDEAGVAHRYLEIPWAEHMFDLNWGGFASQLTRHTLDGFLTEHLAP</sequence>
<feature type="transmembrane region" description="Helical" evidence="3">
    <location>
        <begin position="21"/>
        <end position="42"/>
    </location>
</feature>
<accession>A0ABV1ZSC8</accession>
<dbReference type="Gene3D" id="3.40.50.1820">
    <property type="entry name" value="alpha/beta hydrolase"/>
    <property type="match status" value="1"/>
</dbReference>
<evidence type="ECO:0000256" key="1">
    <source>
        <dbReference type="ARBA" id="ARBA00022801"/>
    </source>
</evidence>
<dbReference type="InterPro" id="IPR049492">
    <property type="entry name" value="BD-FAE-like_dom"/>
</dbReference>
<reference evidence="5 6" key="1">
    <citation type="submission" date="2024-06" db="EMBL/GenBank/DDBJ databases">
        <authorList>
            <person name="Bataeva Y.V."/>
            <person name="Grigorian L.N."/>
            <person name="Solomentsev V.I."/>
        </authorList>
    </citation>
    <scope>NUCLEOTIDE SEQUENCE [LARGE SCALE GENOMIC DNA]</scope>
    <source>
        <strain evidence="6">SCPM-O-B-12605 (RCAM04882)</strain>
    </source>
</reference>
<feature type="region of interest" description="Disordered" evidence="2">
    <location>
        <begin position="324"/>
        <end position="344"/>
    </location>
</feature>
<keyword evidence="3" id="KW-0472">Membrane</keyword>
<dbReference type="RefSeq" id="WP_344184125.1">
    <property type="nucleotide sequence ID" value="NZ_JBEQNA010000005.1"/>
</dbReference>
<dbReference type="EMBL" id="JBEQNB010000004">
    <property type="protein sequence ID" value="MES0833893.1"/>
    <property type="molecule type" value="Genomic_DNA"/>
</dbReference>
<dbReference type="Pfam" id="PF20434">
    <property type="entry name" value="BD-FAE"/>
    <property type="match status" value="1"/>
</dbReference>
<evidence type="ECO:0000313" key="6">
    <source>
        <dbReference type="Proteomes" id="UP001432401"/>
    </source>
</evidence>
<dbReference type="GO" id="GO:0016787">
    <property type="term" value="F:hydrolase activity"/>
    <property type="evidence" value="ECO:0007669"/>
    <property type="project" value="UniProtKB-KW"/>
</dbReference>
<evidence type="ECO:0000259" key="4">
    <source>
        <dbReference type="Pfam" id="PF20434"/>
    </source>
</evidence>
<dbReference type="Proteomes" id="UP001432401">
    <property type="component" value="Unassembled WGS sequence"/>
</dbReference>
<dbReference type="PANTHER" id="PTHR48081">
    <property type="entry name" value="AB HYDROLASE SUPERFAMILY PROTEIN C4A8.06C"/>
    <property type="match status" value="1"/>
</dbReference>
<comment type="caution">
    <text evidence="5">The sequence shown here is derived from an EMBL/GenBank/DDBJ whole genome shotgun (WGS) entry which is preliminary data.</text>
</comment>
<evidence type="ECO:0000313" key="5">
    <source>
        <dbReference type="EMBL" id="MES0833893.1"/>
    </source>
</evidence>
<evidence type="ECO:0000256" key="2">
    <source>
        <dbReference type="SAM" id="MobiDB-lite"/>
    </source>
</evidence>
<dbReference type="InterPro" id="IPR029058">
    <property type="entry name" value="AB_hydrolase_fold"/>
</dbReference>
<keyword evidence="1 5" id="KW-0378">Hydrolase</keyword>
<feature type="transmembrane region" description="Helical" evidence="3">
    <location>
        <begin position="105"/>
        <end position="128"/>
    </location>
</feature>
<name>A0ABV1ZSC8_9ACTN</name>
<dbReference type="InterPro" id="IPR050300">
    <property type="entry name" value="GDXG_lipolytic_enzyme"/>
</dbReference>
<keyword evidence="6" id="KW-1185">Reference proteome</keyword>
<dbReference type="SUPFAM" id="SSF53474">
    <property type="entry name" value="alpha/beta-Hydrolases"/>
    <property type="match status" value="1"/>
</dbReference>